<dbReference type="EMBL" id="CP051217">
    <property type="protein sequence ID" value="QJB70421.1"/>
    <property type="molecule type" value="Genomic_DNA"/>
</dbReference>
<protein>
    <submittedName>
        <fullName evidence="2">DUF853 family protein</fullName>
    </submittedName>
</protein>
<evidence type="ECO:0000313" key="2">
    <source>
        <dbReference type="EMBL" id="QJB70421.1"/>
    </source>
</evidence>
<dbReference type="InterPro" id="IPR051162">
    <property type="entry name" value="T4SS_component"/>
</dbReference>
<keyword evidence="3" id="KW-1185">Reference proteome</keyword>
<name>A0A6H2DRN8_9SPHN</name>
<dbReference type="Gene3D" id="3.40.50.300">
    <property type="entry name" value="P-loop containing nucleotide triphosphate hydrolases"/>
    <property type="match status" value="2"/>
</dbReference>
<dbReference type="KEGG" id="phao:HF685_15060"/>
<dbReference type="PANTHER" id="PTHR30121:SF6">
    <property type="entry name" value="SLR6007 PROTEIN"/>
    <property type="match status" value="1"/>
</dbReference>
<organism evidence="2 3">
    <name type="scientific">Parasphingorhabdus halotolerans</name>
    <dbReference type="NCBI Taxonomy" id="2725558"/>
    <lineage>
        <taxon>Bacteria</taxon>
        <taxon>Pseudomonadati</taxon>
        <taxon>Pseudomonadota</taxon>
        <taxon>Alphaproteobacteria</taxon>
        <taxon>Sphingomonadales</taxon>
        <taxon>Sphingomonadaceae</taxon>
        <taxon>Parasphingorhabdus</taxon>
    </lineage>
</organism>
<evidence type="ECO:0000313" key="3">
    <source>
        <dbReference type="Proteomes" id="UP000501600"/>
    </source>
</evidence>
<accession>A0A6H2DRN8</accession>
<proteinExistence type="predicted"/>
<dbReference type="SMART" id="SM00382">
    <property type="entry name" value="AAA"/>
    <property type="match status" value="1"/>
</dbReference>
<dbReference type="PANTHER" id="PTHR30121">
    <property type="entry name" value="UNCHARACTERIZED PROTEIN YJGR-RELATED"/>
    <property type="match status" value="1"/>
</dbReference>
<reference evidence="2 3" key="1">
    <citation type="submission" date="2020-04" db="EMBL/GenBank/DDBJ databases">
        <title>Genome sequence for Sphingorhabdus sp. strain M1.</title>
        <authorList>
            <person name="Park S.-J."/>
        </authorList>
    </citation>
    <scope>NUCLEOTIDE SEQUENCE [LARGE SCALE GENOMIC DNA]</scope>
    <source>
        <strain evidence="2 3">JK6</strain>
    </source>
</reference>
<gene>
    <name evidence="2" type="ORF">HF685_15060</name>
</gene>
<dbReference type="InterPro" id="IPR027417">
    <property type="entry name" value="P-loop_NTPase"/>
</dbReference>
<dbReference type="InterPro" id="IPR003593">
    <property type="entry name" value="AAA+_ATPase"/>
</dbReference>
<dbReference type="SUPFAM" id="SSF52540">
    <property type="entry name" value="P-loop containing nucleoside triphosphate hydrolases"/>
    <property type="match status" value="1"/>
</dbReference>
<dbReference type="RefSeq" id="WP_168820731.1">
    <property type="nucleotide sequence ID" value="NZ_CP051217.1"/>
</dbReference>
<dbReference type="InterPro" id="IPR033186">
    <property type="entry name" value="HerA_C"/>
</dbReference>
<evidence type="ECO:0000259" key="1">
    <source>
        <dbReference type="SMART" id="SM00382"/>
    </source>
</evidence>
<dbReference type="Pfam" id="PF05872">
    <property type="entry name" value="HerA_C"/>
    <property type="match status" value="1"/>
</dbReference>
<sequence>MADATEIFLGLGGGERQSLNLRRANRHGLIAGATGTGKTVTLQSLAESFSANGVPVFVADVKGDLAGISMAGSPTFKHADKLEERAKELGMDDYAYSDNPAVFWDLYGKQGHPIRTTISEMGPLLLSRLMDLNDTQEGVLNIVFRYADEQGLLLLNLEDLQAMLAHTADNAKELSTKYGNVSRASVGSIQRQILQLDSQGAGQFFGEPALEIDDFIKCDDQGRGYINVLAADQLMRSPKLYATFLLWLLAELFETLPEVGDPEKPKLVFFFDEAHLLFEDAPKALEDKIEQVVRLIRSKGVGVYFVTQNPVDIPEEVAGQLGNRVQHALRAFTPKDKKAIKAAADTFRINPDLDVEQAITELRTGEALVSTLLEDGAPSIVQRTLIKPPRSRLGPVTEKERAFTVFASPYKDKYDEEIDRESAEEVLLQKASDAAEVAVEVEKTSKEEVAKNPRKTKSIWEKALSRGTKVVAGSAAAMAASAVLGKKSRASPVQSGVTSIAGSIATDLAGPVAGRFVRNLIGGLMR</sequence>
<dbReference type="AlphaFoldDB" id="A0A6H2DRN8"/>
<dbReference type="Proteomes" id="UP000501600">
    <property type="component" value="Chromosome"/>
</dbReference>
<feature type="domain" description="AAA+ ATPase" evidence="1">
    <location>
        <begin position="24"/>
        <end position="332"/>
    </location>
</feature>